<keyword evidence="1" id="KW-0472">Membrane</keyword>
<name>A0A9X1I0X5_9FLAO</name>
<evidence type="ECO:0000256" key="1">
    <source>
        <dbReference type="SAM" id="Phobius"/>
    </source>
</evidence>
<protein>
    <recommendedName>
        <fullName evidence="4">Oxygen tolerance protein BatD</fullName>
    </recommendedName>
</protein>
<reference evidence="2" key="1">
    <citation type="submission" date="2021-10" db="EMBL/GenBank/DDBJ databases">
        <title>Tamlana sargassums sp. nov., and Tamlana laminarinivorans sp. nov., two new bacteria isolated from the brown alga.</title>
        <authorList>
            <person name="Li J."/>
        </authorList>
    </citation>
    <scope>NUCLEOTIDE SEQUENCE</scope>
    <source>
        <strain evidence="2">PT2-4</strain>
    </source>
</reference>
<organism evidence="2 3">
    <name type="scientific">Neotamlana laminarinivorans</name>
    <dbReference type="NCBI Taxonomy" id="2883124"/>
    <lineage>
        <taxon>Bacteria</taxon>
        <taxon>Pseudomonadati</taxon>
        <taxon>Bacteroidota</taxon>
        <taxon>Flavobacteriia</taxon>
        <taxon>Flavobacteriales</taxon>
        <taxon>Flavobacteriaceae</taxon>
        <taxon>Neotamlana</taxon>
    </lineage>
</organism>
<keyword evidence="1" id="KW-0812">Transmembrane</keyword>
<proteinExistence type="predicted"/>
<gene>
    <name evidence="2" type="ORF">LG649_04810</name>
</gene>
<feature type="transmembrane region" description="Helical" evidence="1">
    <location>
        <begin position="160"/>
        <end position="182"/>
    </location>
</feature>
<dbReference type="Proteomes" id="UP001139199">
    <property type="component" value="Unassembled WGS sequence"/>
</dbReference>
<keyword evidence="3" id="KW-1185">Reference proteome</keyword>
<dbReference type="EMBL" id="JAJAPW010000002">
    <property type="protein sequence ID" value="MCB4798152.1"/>
    <property type="molecule type" value="Genomic_DNA"/>
</dbReference>
<keyword evidence="1" id="KW-1133">Transmembrane helix</keyword>
<comment type="caution">
    <text evidence="2">The sequence shown here is derived from an EMBL/GenBank/DDBJ whole genome shotgun (WGS) entry which is preliminary data.</text>
</comment>
<dbReference type="AlphaFoldDB" id="A0A9X1I0X5"/>
<sequence>MMKYELLMMNIKSKQSKILVFSLFFFLFTFFLNAQVKSSIDSTSIKIGEQITFKVEVETDTTNLVVFPEGQSFSPLEVIESYPIDTLKKTDKYNLVKKYGLTQFDSGKYTIPKQKIIIADKTFFTDSLQVEVFNVAVDTTKQGLYDIKPIIEVEKSSSDWWKTALIVLLVIAVIAALLYWFIWRKKPLTEAEQIALLPPYGRAKLALKKLDESHYLEHENLKDYYSDLTFIIRKYLDEKVYDRALESTTDELIDRLKILKQGNQVDLSNDDIKNLESILKRADLVKFAKSAPDVELAKLDRNTIDVEIDHVKEALPEPTEEEKLLDQQYREEQERKKKRQKIWLTVGIAVFLLIATLIGFSIKYGVGYVKDTIVGHPTKELLEGEWVTSDYGLPPIKITTPKVLQRHKVLLVNSKKEEDKPEDKKEKTSKNDMFYYGSMLDRFYIAVRSVAVKGEDLVALFSQDEQLAEQLNNYNEEEKKEFFLNYFIEESLKLIENEGAKDIVVKKEEITLALDNSKGLKASGSMIGKNKISGKEMSYEYQILMFAEEQAVQTIMFVYQKDDAYAPEIIDRTIQSIELKKVQE</sequence>
<evidence type="ECO:0008006" key="4">
    <source>
        <dbReference type="Google" id="ProtNLM"/>
    </source>
</evidence>
<evidence type="ECO:0000313" key="3">
    <source>
        <dbReference type="Proteomes" id="UP001139199"/>
    </source>
</evidence>
<feature type="transmembrane region" description="Helical" evidence="1">
    <location>
        <begin position="342"/>
        <end position="362"/>
    </location>
</feature>
<accession>A0A9X1I0X5</accession>
<evidence type="ECO:0000313" key="2">
    <source>
        <dbReference type="EMBL" id="MCB4798152.1"/>
    </source>
</evidence>